<dbReference type="SMART" id="SM00338">
    <property type="entry name" value="BRLZ"/>
    <property type="match status" value="1"/>
</dbReference>
<evidence type="ECO:0000256" key="4">
    <source>
        <dbReference type="SAM" id="MobiDB-lite"/>
    </source>
</evidence>
<evidence type="ECO:0000259" key="5">
    <source>
        <dbReference type="PROSITE" id="PS00036"/>
    </source>
</evidence>
<keyword evidence="3" id="KW-0539">Nucleus</keyword>
<dbReference type="PANTHER" id="PTHR22952">
    <property type="entry name" value="CAMP-RESPONSE ELEMENT BINDING PROTEIN-RELATED"/>
    <property type="match status" value="1"/>
</dbReference>
<feature type="region of interest" description="Disordered" evidence="4">
    <location>
        <begin position="175"/>
        <end position="200"/>
    </location>
</feature>
<feature type="region of interest" description="Disordered" evidence="4">
    <location>
        <begin position="1"/>
        <end position="50"/>
    </location>
</feature>
<dbReference type="OrthoDB" id="1190987at2759"/>
<dbReference type="InterPro" id="IPR004827">
    <property type="entry name" value="bZIP"/>
</dbReference>
<name>A0A8K0H4F9_9ROSA</name>
<protein>
    <recommendedName>
        <fullName evidence="5">BZIP domain-containing protein</fullName>
    </recommendedName>
</protein>
<evidence type="ECO:0000313" key="7">
    <source>
        <dbReference type="Proteomes" id="UP000796880"/>
    </source>
</evidence>
<organism evidence="6 7">
    <name type="scientific">Rhamnella rubrinervis</name>
    <dbReference type="NCBI Taxonomy" id="2594499"/>
    <lineage>
        <taxon>Eukaryota</taxon>
        <taxon>Viridiplantae</taxon>
        <taxon>Streptophyta</taxon>
        <taxon>Embryophyta</taxon>
        <taxon>Tracheophyta</taxon>
        <taxon>Spermatophyta</taxon>
        <taxon>Magnoliopsida</taxon>
        <taxon>eudicotyledons</taxon>
        <taxon>Gunneridae</taxon>
        <taxon>Pentapetalae</taxon>
        <taxon>rosids</taxon>
        <taxon>fabids</taxon>
        <taxon>Rosales</taxon>
        <taxon>Rhamnaceae</taxon>
        <taxon>rhamnoid group</taxon>
        <taxon>Rhamneae</taxon>
        <taxon>Rhamnella</taxon>
    </lineage>
</organism>
<evidence type="ECO:0000256" key="2">
    <source>
        <dbReference type="ARBA" id="ARBA00023125"/>
    </source>
</evidence>
<feature type="domain" description="BZIP" evidence="5">
    <location>
        <begin position="202"/>
        <end position="217"/>
    </location>
</feature>
<evidence type="ECO:0000313" key="6">
    <source>
        <dbReference type="EMBL" id="KAF3445318.1"/>
    </source>
</evidence>
<dbReference type="InterPro" id="IPR046347">
    <property type="entry name" value="bZIP_sf"/>
</dbReference>
<dbReference type="SUPFAM" id="SSF57959">
    <property type="entry name" value="Leucine zipper domain"/>
    <property type="match status" value="1"/>
</dbReference>
<keyword evidence="7" id="KW-1185">Reference proteome</keyword>
<keyword evidence="2" id="KW-0238">DNA-binding</keyword>
<accession>A0A8K0H4F9</accession>
<dbReference type="InterPro" id="IPR043452">
    <property type="entry name" value="BZIP46-like"/>
</dbReference>
<sequence length="277" mass="30195">MSMSMSMWASPSGSGNSNNNSTTSFTCSPSNSTNCNSKSRSSSTCSSPTTKSMEQVWKDITLASDLHHHSTTISPTTLQDFLATPFHKHHPPKKDASSSAAADTTFLPSLTPQPAGLLSFNSGSGVVDLGFLESTNASTVQVRAADPQSRTVVNATPSNFVATYNSALLDTLGSSSVFPSRTNNTKKRPKENGDASTDRRHKRLIKNRESAARSRARKQESWLSIYPLAYTNELELEVAHLQEENARLRRQQTKVYLAAAAQLPKQHTLYRTLTAPF</sequence>
<dbReference type="Proteomes" id="UP000796880">
    <property type="component" value="Unassembled WGS sequence"/>
</dbReference>
<gene>
    <name evidence="6" type="ORF">FNV43_RR10493</name>
</gene>
<reference evidence="6" key="1">
    <citation type="submission" date="2020-03" db="EMBL/GenBank/DDBJ databases">
        <title>A high-quality chromosome-level genome assembly of a woody plant with both climbing and erect habits, Rhamnella rubrinervis.</title>
        <authorList>
            <person name="Lu Z."/>
            <person name="Yang Y."/>
            <person name="Zhu X."/>
            <person name="Sun Y."/>
        </authorList>
    </citation>
    <scope>NUCLEOTIDE SEQUENCE</scope>
    <source>
        <strain evidence="6">BYM</strain>
        <tissue evidence="6">Leaf</tissue>
    </source>
</reference>
<evidence type="ECO:0000256" key="3">
    <source>
        <dbReference type="ARBA" id="ARBA00023242"/>
    </source>
</evidence>
<dbReference type="Gene3D" id="1.20.5.170">
    <property type="match status" value="1"/>
</dbReference>
<comment type="caution">
    <text evidence="6">The sequence shown here is derived from an EMBL/GenBank/DDBJ whole genome shotgun (WGS) entry which is preliminary data.</text>
</comment>
<dbReference type="CDD" id="cd14707">
    <property type="entry name" value="bZIP_plant_BZIP46"/>
    <property type="match status" value="1"/>
</dbReference>
<dbReference type="GO" id="GO:0005634">
    <property type="term" value="C:nucleus"/>
    <property type="evidence" value="ECO:0007669"/>
    <property type="project" value="UniProtKB-SubCell"/>
</dbReference>
<dbReference type="PROSITE" id="PS00036">
    <property type="entry name" value="BZIP_BASIC"/>
    <property type="match status" value="1"/>
</dbReference>
<dbReference type="PANTHER" id="PTHR22952:SF450">
    <property type="entry name" value="PROTEIN FD-LIKE"/>
    <property type="match status" value="1"/>
</dbReference>
<comment type="subcellular location">
    <subcellularLocation>
        <location evidence="1">Nucleus</location>
    </subcellularLocation>
</comment>
<dbReference type="GO" id="GO:0003677">
    <property type="term" value="F:DNA binding"/>
    <property type="evidence" value="ECO:0007669"/>
    <property type="project" value="UniProtKB-KW"/>
</dbReference>
<dbReference type="GO" id="GO:0003700">
    <property type="term" value="F:DNA-binding transcription factor activity"/>
    <property type="evidence" value="ECO:0007669"/>
    <property type="project" value="InterPro"/>
</dbReference>
<dbReference type="EMBL" id="VOIH02000005">
    <property type="protein sequence ID" value="KAF3445318.1"/>
    <property type="molecule type" value="Genomic_DNA"/>
</dbReference>
<proteinExistence type="predicted"/>
<evidence type="ECO:0000256" key="1">
    <source>
        <dbReference type="ARBA" id="ARBA00004123"/>
    </source>
</evidence>
<dbReference type="AlphaFoldDB" id="A0A8K0H4F9"/>
<dbReference type="GO" id="GO:0045893">
    <property type="term" value="P:positive regulation of DNA-templated transcription"/>
    <property type="evidence" value="ECO:0007669"/>
    <property type="project" value="InterPro"/>
</dbReference>